<dbReference type="RefSeq" id="WP_170923820.1">
    <property type="nucleotide sequence ID" value="NZ_FWXY01000014.1"/>
</dbReference>
<accession>A0A1W2CX66</accession>
<gene>
    <name evidence="1" type="ORF">SAMN02746065_11437</name>
</gene>
<sequence length="129" mass="15285">MNFYPLIGDEKVGPRKEFFYFSDGGVPTGIRNGDWKMVFQEQRAHGFSVWQDPYFALRLPKIFNLRRDLFERADQEAAGYNNWLAERLFLCVPTQQVFTKFLISFKDFLPRQKLSAFNLDNVIEKFMPD</sequence>
<dbReference type="EMBL" id="FWXY01000014">
    <property type="protein sequence ID" value="SMC89813.1"/>
    <property type="molecule type" value="Genomic_DNA"/>
</dbReference>
<dbReference type="AlphaFoldDB" id="A0A1W2CX66"/>
<reference evidence="1 2" key="1">
    <citation type="submission" date="2017-04" db="EMBL/GenBank/DDBJ databases">
        <authorList>
            <person name="Afonso C.L."/>
            <person name="Miller P.J."/>
            <person name="Scott M.A."/>
            <person name="Spackman E."/>
            <person name="Goraichik I."/>
            <person name="Dimitrov K.M."/>
            <person name="Suarez D.L."/>
            <person name="Swayne D.E."/>
        </authorList>
    </citation>
    <scope>NUCLEOTIDE SEQUENCE [LARGE SCALE GENOMIC DNA]</scope>
    <source>
        <strain evidence="1 2">DSM 3385</strain>
    </source>
</reference>
<keyword evidence="2" id="KW-1185">Reference proteome</keyword>
<evidence type="ECO:0000313" key="2">
    <source>
        <dbReference type="Proteomes" id="UP000192418"/>
    </source>
</evidence>
<dbReference type="STRING" id="1121400.SAMN02746065_11437"/>
<dbReference type="Proteomes" id="UP000192418">
    <property type="component" value="Unassembled WGS sequence"/>
</dbReference>
<dbReference type="SUPFAM" id="SSF53649">
    <property type="entry name" value="Alkaline phosphatase-like"/>
    <property type="match status" value="1"/>
</dbReference>
<dbReference type="InterPro" id="IPR017850">
    <property type="entry name" value="Alkaline_phosphatase_core_sf"/>
</dbReference>
<evidence type="ECO:0000313" key="1">
    <source>
        <dbReference type="EMBL" id="SMC89813.1"/>
    </source>
</evidence>
<proteinExistence type="predicted"/>
<name>A0A1W2CX66_9BACT</name>
<organism evidence="1 2">
    <name type="scientific">Desulfocicer vacuolatum DSM 3385</name>
    <dbReference type="NCBI Taxonomy" id="1121400"/>
    <lineage>
        <taxon>Bacteria</taxon>
        <taxon>Pseudomonadati</taxon>
        <taxon>Thermodesulfobacteriota</taxon>
        <taxon>Desulfobacteria</taxon>
        <taxon>Desulfobacterales</taxon>
        <taxon>Desulfobacteraceae</taxon>
        <taxon>Desulfocicer</taxon>
    </lineage>
</organism>
<protein>
    <submittedName>
        <fullName evidence="1">Arylsulfatase</fullName>
    </submittedName>
</protein>